<evidence type="ECO:0000313" key="10">
    <source>
        <dbReference type="Proteomes" id="UP000070505"/>
    </source>
</evidence>
<evidence type="ECO:0000256" key="2">
    <source>
        <dbReference type="ARBA" id="ARBA00012925"/>
    </source>
</evidence>
<dbReference type="Gene3D" id="3.40.1050.10">
    <property type="entry name" value="Carbonic anhydrase"/>
    <property type="match status" value="1"/>
</dbReference>
<accession>A0A135Z5I5</accession>
<dbReference type="PATRIC" id="fig|2702.101.peg.807"/>
<reference evidence="9 10" key="1">
    <citation type="submission" date="2016-02" db="EMBL/GenBank/DDBJ databases">
        <authorList>
            <person name="Wen L."/>
            <person name="He K."/>
            <person name="Yang H."/>
        </authorList>
    </citation>
    <scope>NUCLEOTIDE SEQUENCE [LARGE SCALE GENOMIC DNA]</scope>
    <source>
        <strain evidence="9 10">CMW7778B</strain>
    </source>
</reference>
<dbReference type="InterPro" id="IPR015892">
    <property type="entry name" value="Carbonic_anhydrase_CS"/>
</dbReference>
<evidence type="ECO:0000256" key="6">
    <source>
        <dbReference type="ARBA" id="ARBA00048348"/>
    </source>
</evidence>
<comment type="similarity">
    <text evidence="1 8">Belongs to the beta-class carbonic anhydrase family.</text>
</comment>
<feature type="binding site" evidence="7">
    <location>
        <position position="120"/>
    </location>
    <ligand>
        <name>Zn(2+)</name>
        <dbReference type="ChEBI" id="CHEBI:29105"/>
    </ligand>
</feature>
<dbReference type="GO" id="GO:0008270">
    <property type="term" value="F:zinc ion binding"/>
    <property type="evidence" value="ECO:0007669"/>
    <property type="project" value="UniProtKB-UniRule"/>
</dbReference>
<comment type="function">
    <text evidence="8">Reversible hydration of carbon dioxide.</text>
</comment>
<comment type="function">
    <text evidence="5">Catalyzes the reversible hydration of carbon dioxide to form bicarbonate.</text>
</comment>
<keyword evidence="7" id="KW-0479">Metal-binding</keyword>
<organism evidence="9 10">
    <name type="scientific">Gardnerella vaginalis</name>
    <dbReference type="NCBI Taxonomy" id="2702"/>
    <lineage>
        <taxon>Bacteria</taxon>
        <taxon>Bacillati</taxon>
        <taxon>Actinomycetota</taxon>
        <taxon>Actinomycetes</taxon>
        <taxon>Bifidobacteriales</taxon>
        <taxon>Bifidobacteriaceae</taxon>
        <taxon>Gardnerella</taxon>
    </lineage>
</organism>
<keyword evidence="4 8" id="KW-0456">Lyase</keyword>
<protein>
    <recommendedName>
        <fullName evidence="2 8">Carbonic anhydrase</fullName>
        <ecNumber evidence="2 8">4.2.1.1</ecNumber>
    </recommendedName>
    <alternativeName>
        <fullName evidence="8">Carbonate dehydratase</fullName>
    </alternativeName>
</protein>
<sequence>MQDSFIEQNNLIEQNSVLKTSILTSLLEGNRRFAEGKSLHSGVDIETRKSLLSGQNPNVVVLSCADSRVAPEFIFDAGLGDIFSVRSAGEVVDDAVLASLEYAVSDLHVKLLVVLGHENCGAVKAVLPEVSKIIKDIDEDDVYEAIESSKSILLRALGPAVVSGIEDSLETDDIERIHVSNVLMSICDKSEVIREAMNSEKLMIVGARYRMSDGLVEILSC</sequence>
<evidence type="ECO:0000256" key="7">
    <source>
        <dbReference type="PIRSR" id="PIRSR601765-1"/>
    </source>
</evidence>
<dbReference type="AlphaFoldDB" id="A0A135Z5I5"/>
<dbReference type="PANTHER" id="PTHR11002:SF79">
    <property type="entry name" value="CARBONIC ANHYDRASE 2"/>
    <property type="match status" value="1"/>
</dbReference>
<evidence type="ECO:0000256" key="8">
    <source>
        <dbReference type="RuleBase" id="RU003956"/>
    </source>
</evidence>
<evidence type="ECO:0000313" key="9">
    <source>
        <dbReference type="EMBL" id="KXI16907.1"/>
    </source>
</evidence>
<name>A0A135Z5I5_GARVA</name>
<evidence type="ECO:0000256" key="5">
    <source>
        <dbReference type="ARBA" id="ARBA00024993"/>
    </source>
</evidence>
<dbReference type="GO" id="GO:0004089">
    <property type="term" value="F:carbonate dehydratase activity"/>
    <property type="evidence" value="ECO:0007669"/>
    <property type="project" value="UniProtKB-UniRule"/>
</dbReference>
<dbReference type="Proteomes" id="UP000070505">
    <property type="component" value="Unassembled WGS sequence"/>
</dbReference>
<keyword evidence="3 7" id="KW-0862">Zinc</keyword>
<proteinExistence type="inferred from homology"/>
<dbReference type="PANTHER" id="PTHR11002">
    <property type="entry name" value="CARBONIC ANHYDRASE"/>
    <property type="match status" value="1"/>
</dbReference>
<evidence type="ECO:0000256" key="4">
    <source>
        <dbReference type="ARBA" id="ARBA00023239"/>
    </source>
</evidence>
<dbReference type="PROSITE" id="PS00705">
    <property type="entry name" value="PROK_CO2_ANHYDRASE_2"/>
    <property type="match status" value="1"/>
</dbReference>
<dbReference type="EC" id="4.2.1.1" evidence="2 8"/>
<dbReference type="PROSITE" id="PS00704">
    <property type="entry name" value="PROK_CO2_ANHYDRASE_1"/>
    <property type="match status" value="1"/>
</dbReference>
<dbReference type="InterPro" id="IPR036874">
    <property type="entry name" value="Carbonic_anhydrase_sf"/>
</dbReference>
<dbReference type="SUPFAM" id="SSF53056">
    <property type="entry name" value="beta-carbonic anhydrase, cab"/>
    <property type="match status" value="1"/>
</dbReference>
<comment type="cofactor">
    <cofactor evidence="7">
        <name>Zn(2+)</name>
        <dbReference type="ChEBI" id="CHEBI:29105"/>
    </cofactor>
    <text evidence="7">Binds 1 zinc ion per subunit.</text>
</comment>
<dbReference type="GO" id="GO:0015976">
    <property type="term" value="P:carbon utilization"/>
    <property type="evidence" value="ECO:0007669"/>
    <property type="project" value="InterPro"/>
</dbReference>
<feature type="binding site" evidence="7">
    <location>
        <position position="66"/>
    </location>
    <ligand>
        <name>Zn(2+)</name>
        <dbReference type="ChEBI" id="CHEBI:29105"/>
    </ligand>
</feature>
<evidence type="ECO:0000256" key="1">
    <source>
        <dbReference type="ARBA" id="ARBA00006217"/>
    </source>
</evidence>
<dbReference type="EMBL" id="LSRC01000035">
    <property type="protein sequence ID" value="KXI16907.1"/>
    <property type="molecule type" value="Genomic_DNA"/>
</dbReference>
<dbReference type="RefSeq" id="WP_075523641.1">
    <property type="nucleotide sequence ID" value="NZ_KQ961867.1"/>
</dbReference>
<comment type="caution">
    <text evidence="9">The sequence shown here is derived from an EMBL/GenBank/DDBJ whole genome shotgun (WGS) entry which is preliminary data.</text>
</comment>
<comment type="catalytic activity">
    <reaction evidence="6 8">
        <text>hydrogencarbonate + H(+) = CO2 + H2O</text>
        <dbReference type="Rhea" id="RHEA:10748"/>
        <dbReference type="ChEBI" id="CHEBI:15377"/>
        <dbReference type="ChEBI" id="CHEBI:15378"/>
        <dbReference type="ChEBI" id="CHEBI:16526"/>
        <dbReference type="ChEBI" id="CHEBI:17544"/>
        <dbReference type="EC" id="4.2.1.1"/>
    </reaction>
</comment>
<dbReference type="SMART" id="SM00947">
    <property type="entry name" value="Pro_CA"/>
    <property type="match status" value="1"/>
</dbReference>
<dbReference type="Pfam" id="PF00484">
    <property type="entry name" value="Pro_CA"/>
    <property type="match status" value="1"/>
</dbReference>
<feature type="binding site" evidence="7">
    <location>
        <position position="117"/>
    </location>
    <ligand>
        <name>Zn(2+)</name>
        <dbReference type="ChEBI" id="CHEBI:29105"/>
    </ligand>
</feature>
<evidence type="ECO:0000256" key="3">
    <source>
        <dbReference type="ARBA" id="ARBA00022833"/>
    </source>
</evidence>
<feature type="binding site" evidence="7">
    <location>
        <position position="64"/>
    </location>
    <ligand>
        <name>Zn(2+)</name>
        <dbReference type="ChEBI" id="CHEBI:29105"/>
    </ligand>
</feature>
<gene>
    <name evidence="9" type="ORF">HMPREF3230_00826</name>
</gene>
<dbReference type="InterPro" id="IPR001765">
    <property type="entry name" value="Carbonic_anhydrase"/>
</dbReference>